<dbReference type="InterPro" id="IPR035992">
    <property type="entry name" value="Ricin_B-like_lectins"/>
</dbReference>
<comment type="caution">
    <text evidence="1">The sequence shown here is derived from an EMBL/GenBank/DDBJ whole genome shotgun (WGS) entry which is preliminary data.</text>
</comment>
<gene>
    <name evidence="1" type="ORF">RDB_LOCUS50776</name>
</gene>
<proteinExistence type="predicted"/>
<organism evidence="1 2">
    <name type="scientific">Rhizoctonia solani</name>
    <dbReference type="NCBI Taxonomy" id="456999"/>
    <lineage>
        <taxon>Eukaryota</taxon>
        <taxon>Fungi</taxon>
        <taxon>Dikarya</taxon>
        <taxon>Basidiomycota</taxon>
        <taxon>Agaricomycotina</taxon>
        <taxon>Agaricomycetes</taxon>
        <taxon>Cantharellales</taxon>
        <taxon>Ceratobasidiaceae</taxon>
        <taxon>Rhizoctonia</taxon>
    </lineage>
</organism>
<dbReference type="AlphaFoldDB" id="A0A8H3AV96"/>
<evidence type="ECO:0000313" key="2">
    <source>
        <dbReference type="Proteomes" id="UP000663888"/>
    </source>
</evidence>
<dbReference type="EMBL" id="CAJMWX010000973">
    <property type="protein sequence ID" value="CAE6441305.1"/>
    <property type="molecule type" value="Genomic_DNA"/>
</dbReference>
<sequence length="114" mass="12992">MFPPTSMPLKILGQITERFTVKPLEGGVFELTAQRGSYSVGYGPEDVVYVNPMQGGNKPEYWSVEPANDQGCYRIKLPGKDKYWTNYVDDLPQLRLEVANGSSNQEWRFVRVDE</sequence>
<dbReference type="Gene3D" id="2.80.10.50">
    <property type="match status" value="1"/>
</dbReference>
<dbReference type="SUPFAM" id="SSF50370">
    <property type="entry name" value="Ricin B-like lectins"/>
    <property type="match status" value="1"/>
</dbReference>
<dbReference type="Proteomes" id="UP000663888">
    <property type="component" value="Unassembled WGS sequence"/>
</dbReference>
<accession>A0A8H3AV96</accession>
<evidence type="ECO:0000313" key="1">
    <source>
        <dbReference type="EMBL" id="CAE6441305.1"/>
    </source>
</evidence>
<reference evidence="1" key="1">
    <citation type="submission" date="2021-01" db="EMBL/GenBank/DDBJ databases">
        <authorList>
            <person name="Kaushik A."/>
        </authorList>
    </citation>
    <scope>NUCLEOTIDE SEQUENCE</scope>
    <source>
        <strain evidence="1">AG4-R118</strain>
    </source>
</reference>
<protein>
    <submittedName>
        <fullName evidence="1">Uncharacterized protein</fullName>
    </submittedName>
</protein>
<name>A0A8H3AV96_9AGAM</name>